<evidence type="ECO:0000256" key="6">
    <source>
        <dbReference type="ARBA" id="ARBA00015850"/>
    </source>
</evidence>
<feature type="transmembrane region" description="Helical" evidence="19">
    <location>
        <begin position="184"/>
        <end position="215"/>
    </location>
</feature>
<comment type="function">
    <text evidence="14 19">Joins adenosylcobinamide-GDP and alpha-ribazole to generate adenosylcobalamin (Ado-cobalamin). Also synthesizes adenosylcobalamin 5'-phosphate from adenosylcobinamide-GDP and alpha-ribazole 5'-phosphate.</text>
</comment>
<comment type="catalytic activity">
    <reaction evidence="17 19">
        <text>alpha-ribazole + adenosylcob(III)inamide-GDP = adenosylcob(III)alamin + GMP + H(+)</text>
        <dbReference type="Rhea" id="RHEA:16049"/>
        <dbReference type="ChEBI" id="CHEBI:10329"/>
        <dbReference type="ChEBI" id="CHEBI:15378"/>
        <dbReference type="ChEBI" id="CHEBI:18408"/>
        <dbReference type="ChEBI" id="CHEBI:58115"/>
        <dbReference type="ChEBI" id="CHEBI:60487"/>
        <dbReference type="EC" id="2.7.8.26"/>
    </reaction>
</comment>
<evidence type="ECO:0000256" key="10">
    <source>
        <dbReference type="ARBA" id="ARBA00022692"/>
    </source>
</evidence>
<keyword evidence="11 19" id="KW-0460">Magnesium</keyword>
<sequence length="249" mass="25148">MGISRAFSGVHVAVSWLTVAPLPSPRVEMDRHSGGAAIAAVPIVGALLGGAAAAVAYGLSFTRLPDLLIGVLVVGLLALLTRGMHVDGLADTADGLGCYGDPERVRQVMRSGDVGPFGAATLAVVLGAQAVAFGALTAEHRWWEVLFAVALARVAVVYVCRVGLPPANSTGFGALVAGTQKWSILVWTVLAAAAAWPLGVRALVAVAVTAVGATALSAHCVRRMGGVAGDVLGAAIESSTMVTLVLLLV</sequence>
<comment type="cofactor">
    <cofactor evidence="1 19">
        <name>Mg(2+)</name>
        <dbReference type="ChEBI" id="CHEBI:18420"/>
    </cofactor>
</comment>
<evidence type="ECO:0000256" key="5">
    <source>
        <dbReference type="ARBA" id="ARBA00013200"/>
    </source>
</evidence>
<proteinExistence type="inferred from homology"/>
<keyword evidence="21" id="KW-1185">Reference proteome</keyword>
<organism evidence="20 21">
    <name type="scientific">Gordonia humi</name>
    <dbReference type="NCBI Taxonomy" id="686429"/>
    <lineage>
        <taxon>Bacteria</taxon>
        <taxon>Bacillati</taxon>
        <taxon>Actinomycetota</taxon>
        <taxon>Actinomycetes</taxon>
        <taxon>Mycobacteriales</taxon>
        <taxon>Gordoniaceae</taxon>
        <taxon>Gordonia</taxon>
    </lineage>
</organism>
<dbReference type="PANTHER" id="PTHR34148">
    <property type="entry name" value="ADENOSYLCOBINAMIDE-GDP RIBAZOLETRANSFERASE"/>
    <property type="match status" value="1"/>
</dbReference>
<feature type="transmembrane region" description="Helical" evidence="19">
    <location>
        <begin position="37"/>
        <end position="60"/>
    </location>
</feature>
<dbReference type="EMBL" id="JACIFP010000001">
    <property type="protein sequence ID" value="MBB4136947.1"/>
    <property type="molecule type" value="Genomic_DNA"/>
</dbReference>
<evidence type="ECO:0000256" key="18">
    <source>
        <dbReference type="ARBA" id="ARBA00049504"/>
    </source>
</evidence>
<feature type="transmembrane region" description="Helical" evidence="19">
    <location>
        <begin position="117"/>
        <end position="138"/>
    </location>
</feature>
<evidence type="ECO:0000256" key="2">
    <source>
        <dbReference type="ARBA" id="ARBA00004651"/>
    </source>
</evidence>
<evidence type="ECO:0000256" key="19">
    <source>
        <dbReference type="HAMAP-Rule" id="MF_00719"/>
    </source>
</evidence>
<evidence type="ECO:0000313" key="21">
    <source>
        <dbReference type="Proteomes" id="UP000551501"/>
    </source>
</evidence>
<dbReference type="Pfam" id="PF02654">
    <property type="entry name" value="CobS"/>
    <property type="match status" value="1"/>
</dbReference>
<evidence type="ECO:0000256" key="15">
    <source>
        <dbReference type="ARBA" id="ARBA00032605"/>
    </source>
</evidence>
<dbReference type="Proteomes" id="UP000551501">
    <property type="component" value="Unassembled WGS sequence"/>
</dbReference>
<feature type="transmembrane region" description="Helical" evidence="19">
    <location>
        <begin position="67"/>
        <end position="85"/>
    </location>
</feature>
<dbReference type="AlphaFoldDB" id="A0A840FBR7"/>
<dbReference type="UniPathway" id="UPA00148">
    <property type="reaction ID" value="UER00238"/>
</dbReference>
<evidence type="ECO:0000256" key="1">
    <source>
        <dbReference type="ARBA" id="ARBA00001946"/>
    </source>
</evidence>
<gene>
    <name evidence="19" type="primary">cobS</name>
    <name evidence="20" type="ORF">BKA16_003499</name>
</gene>
<evidence type="ECO:0000256" key="14">
    <source>
        <dbReference type="ARBA" id="ARBA00025228"/>
    </source>
</evidence>
<dbReference type="EC" id="2.7.8.26" evidence="5 19"/>
<evidence type="ECO:0000256" key="8">
    <source>
        <dbReference type="ARBA" id="ARBA00022573"/>
    </source>
</evidence>
<dbReference type="PANTHER" id="PTHR34148:SF1">
    <property type="entry name" value="ADENOSYLCOBINAMIDE-GDP RIBAZOLETRANSFERASE"/>
    <property type="match status" value="1"/>
</dbReference>
<evidence type="ECO:0000256" key="4">
    <source>
        <dbReference type="ARBA" id="ARBA00010561"/>
    </source>
</evidence>
<keyword evidence="8 19" id="KW-0169">Cobalamin biosynthesis</keyword>
<evidence type="ECO:0000256" key="17">
    <source>
        <dbReference type="ARBA" id="ARBA00048623"/>
    </source>
</evidence>
<feature type="transmembrane region" description="Helical" evidence="19">
    <location>
        <begin position="145"/>
        <end position="164"/>
    </location>
</feature>
<dbReference type="GO" id="GO:0008818">
    <property type="term" value="F:cobalamin 5'-phosphate synthase activity"/>
    <property type="evidence" value="ECO:0007669"/>
    <property type="project" value="UniProtKB-UniRule"/>
</dbReference>
<evidence type="ECO:0000256" key="11">
    <source>
        <dbReference type="ARBA" id="ARBA00022842"/>
    </source>
</evidence>
<keyword evidence="10 19" id="KW-0812">Transmembrane</keyword>
<dbReference type="GO" id="GO:0005886">
    <property type="term" value="C:plasma membrane"/>
    <property type="evidence" value="ECO:0007669"/>
    <property type="project" value="UniProtKB-SubCell"/>
</dbReference>
<comment type="caution">
    <text evidence="20">The sequence shown here is derived from an EMBL/GenBank/DDBJ whole genome shotgun (WGS) entry which is preliminary data.</text>
</comment>
<evidence type="ECO:0000256" key="7">
    <source>
        <dbReference type="ARBA" id="ARBA00022475"/>
    </source>
</evidence>
<dbReference type="GO" id="GO:0051073">
    <property type="term" value="F:adenosylcobinamide-GDP ribazoletransferase activity"/>
    <property type="evidence" value="ECO:0007669"/>
    <property type="project" value="UniProtKB-UniRule"/>
</dbReference>
<keyword evidence="12 19" id="KW-1133">Transmembrane helix</keyword>
<evidence type="ECO:0000256" key="12">
    <source>
        <dbReference type="ARBA" id="ARBA00022989"/>
    </source>
</evidence>
<dbReference type="HAMAP" id="MF_00719">
    <property type="entry name" value="CobS"/>
    <property type="match status" value="1"/>
</dbReference>
<comment type="similarity">
    <text evidence="4 19">Belongs to the CobS family.</text>
</comment>
<feature type="transmembrane region" description="Helical" evidence="19">
    <location>
        <begin position="227"/>
        <end position="248"/>
    </location>
</feature>
<dbReference type="InterPro" id="IPR003805">
    <property type="entry name" value="CobS"/>
</dbReference>
<dbReference type="GO" id="GO:0009236">
    <property type="term" value="P:cobalamin biosynthetic process"/>
    <property type="evidence" value="ECO:0007669"/>
    <property type="project" value="UniProtKB-UniRule"/>
</dbReference>
<reference evidence="20 21" key="1">
    <citation type="submission" date="2020-08" db="EMBL/GenBank/DDBJ databases">
        <title>Sequencing the genomes of 1000 actinobacteria strains.</title>
        <authorList>
            <person name="Klenk H.-P."/>
        </authorList>
    </citation>
    <scope>NUCLEOTIDE SEQUENCE [LARGE SCALE GENOMIC DNA]</scope>
    <source>
        <strain evidence="20 21">DSM 45298</strain>
    </source>
</reference>
<comment type="subcellular location">
    <subcellularLocation>
        <location evidence="2 19">Cell membrane</location>
        <topology evidence="2 19">Multi-pass membrane protein</topology>
    </subcellularLocation>
</comment>
<keyword evidence="7 19" id="KW-1003">Cell membrane</keyword>
<keyword evidence="9 19" id="KW-0808">Transferase</keyword>
<evidence type="ECO:0000256" key="9">
    <source>
        <dbReference type="ARBA" id="ARBA00022679"/>
    </source>
</evidence>
<keyword evidence="13 19" id="KW-0472">Membrane</keyword>
<comment type="pathway">
    <text evidence="3 19">Cofactor biosynthesis; adenosylcobalamin biosynthesis; adenosylcobalamin from cob(II)yrinate a,c-diamide: step 7/7.</text>
</comment>
<evidence type="ECO:0000313" key="20">
    <source>
        <dbReference type="EMBL" id="MBB4136947.1"/>
    </source>
</evidence>
<evidence type="ECO:0000256" key="16">
    <source>
        <dbReference type="ARBA" id="ARBA00032853"/>
    </source>
</evidence>
<evidence type="ECO:0000256" key="13">
    <source>
        <dbReference type="ARBA" id="ARBA00023136"/>
    </source>
</evidence>
<protein>
    <recommendedName>
        <fullName evidence="6 19">Adenosylcobinamide-GDP ribazoletransferase</fullName>
        <ecNumber evidence="5 19">2.7.8.26</ecNumber>
    </recommendedName>
    <alternativeName>
        <fullName evidence="16 19">Cobalamin synthase</fullName>
    </alternativeName>
    <alternativeName>
        <fullName evidence="15 19">Cobalamin-5'-phosphate synthase</fullName>
    </alternativeName>
</protein>
<dbReference type="RefSeq" id="WP_183371859.1">
    <property type="nucleotide sequence ID" value="NZ_BAABHL010000126.1"/>
</dbReference>
<evidence type="ECO:0000256" key="3">
    <source>
        <dbReference type="ARBA" id="ARBA00004663"/>
    </source>
</evidence>
<name>A0A840FBR7_9ACTN</name>
<accession>A0A840FBR7</accession>
<comment type="catalytic activity">
    <reaction evidence="18 19">
        <text>alpha-ribazole 5'-phosphate + adenosylcob(III)inamide-GDP = adenosylcob(III)alamin 5'-phosphate + GMP + H(+)</text>
        <dbReference type="Rhea" id="RHEA:23560"/>
        <dbReference type="ChEBI" id="CHEBI:15378"/>
        <dbReference type="ChEBI" id="CHEBI:57918"/>
        <dbReference type="ChEBI" id="CHEBI:58115"/>
        <dbReference type="ChEBI" id="CHEBI:60487"/>
        <dbReference type="ChEBI" id="CHEBI:60493"/>
        <dbReference type="EC" id="2.7.8.26"/>
    </reaction>
</comment>